<proteinExistence type="predicted"/>
<name>A0A3R8TT80_9BURK</name>
<accession>A0A3R8TT80</accession>
<keyword evidence="1" id="KW-0732">Signal</keyword>
<evidence type="ECO:0000256" key="1">
    <source>
        <dbReference type="SAM" id="SignalP"/>
    </source>
</evidence>
<protein>
    <submittedName>
        <fullName evidence="2">Glycine zipper family protein</fullName>
    </submittedName>
</protein>
<feature type="chain" id="PRO_5018557578" evidence="1">
    <location>
        <begin position="24"/>
        <end position="152"/>
    </location>
</feature>
<evidence type="ECO:0000313" key="2">
    <source>
        <dbReference type="EMBL" id="RRS04292.1"/>
    </source>
</evidence>
<dbReference type="RefSeq" id="WP_125243199.1">
    <property type="nucleotide sequence ID" value="NZ_RSED01000007.1"/>
</dbReference>
<dbReference type="EMBL" id="RSED01000007">
    <property type="protein sequence ID" value="RRS04292.1"/>
    <property type="molecule type" value="Genomic_DNA"/>
</dbReference>
<keyword evidence="3" id="KW-1185">Reference proteome</keyword>
<organism evidence="2 3">
    <name type="scientific">Aquabacterium soli</name>
    <dbReference type="NCBI Taxonomy" id="2493092"/>
    <lineage>
        <taxon>Bacteria</taxon>
        <taxon>Pseudomonadati</taxon>
        <taxon>Pseudomonadota</taxon>
        <taxon>Betaproteobacteria</taxon>
        <taxon>Burkholderiales</taxon>
        <taxon>Aquabacterium</taxon>
    </lineage>
</organism>
<sequence length="152" mass="15139">MSFSSVSPAALVIVAVAALAACAQTGPQSSSAKPVLYPNETFNRMGAQAAQAHVQACEGKAVDAGLTPRVEDNAVARSAAHGAAVGGTLGAVAGIFNGGISRVAENAAKGVVAGGATGAVSGSFNNDKPNPIYRNFVSRCVQEKGLEVIGWN</sequence>
<dbReference type="AlphaFoldDB" id="A0A3R8TT80"/>
<comment type="caution">
    <text evidence="2">The sequence shown here is derived from an EMBL/GenBank/DDBJ whole genome shotgun (WGS) entry which is preliminary data.</text>
</comment>
<dbReference type="Proteomes" id="UP000269265">
    <property type="component" value="Unassembled WGS sequence"/>
</dbReference>
<feature type="signal peptide" evidence="1">
    <location>
        <begin position="1"/>
        <end position="23"/>
    </location>
</feature>
<dbReference type="OrthoDB" id="9796758at2"/>
<reference evidence="2 3" key="1">
    <citation type="submission" date="2018-12" db="EMBL/GenBank/DDBJ databases">
        <title>The whole draft genome of Aquabacterium sp. SJQ9.</title>
        <authorList>
            <person name="Sun L."/>
            <person name="Gao X."/>
            <person name="Chen W."/>
            <person name="Huang K."/>
        </authorList>
    </citation>
    <scope>NUCLEOTIDE SEQUENCE [LARGE SCALE GENOMIC DNA]</scope>
    <source>
        <strain evidence="2 3">SJQ9</strain>
    </source>
</reference>
<evidence type="ECO:0000313" key="3">
    <source>
        <dbReference type="Proteomes" id="UP000269265"/>
    </source>
</evidence>
<gene>
    <name evidence="2" type="ORF">EIP75_10360</name>
</gene>